<evidence type="ECO:0000313" key="1">
    <source>
        <dbReference type="EMBL" id="ARC53381.1"/>
    </source>
</evidence>
<sequence>MDDFLFKIIACPICTGKLIYSRNRSELFCKKDNMKFPIRENILIFTGDDVVKISRHPEEKD</sequence>
<proteinExistence type="predicted"/>
<dbReference type="Proteomes" id="UP000242793">
    <property type="component" value="Chromosome"/>
</dbReference>
<dbReference type="STRING" id="428411.AOQ87_01780"/>
<dbReference type="RefSeq" id="WP_080626593.1">
    <property type="nucleotide sequence ID" value="NZ_CP012839.1"/>
</dbReference>
<evidence type="ECO:0000313" key="2">
    <source>
        <dbReference type="Proteomes" id="UP000242793"/>
    </source>
</evidence>
<dbReference type="KEGG" id="rped:AOQ87_01780"/>
<dbReference type="AlphaFoldDB" id="A0A1V0HKZ2"/>
<reference evidence="1 2" key="1">
    <citation type="submission" date="2015-10" db="EMBL/GenBank/DDBJ databases">
        <title>Survey of human and primate louse endosymbionts.</title>
        <authorList>
            <person name="Boyd B.M."/>
        </authorList>
    </citation>
    <scope>NUCLEOTIDE SEQUENCE [LARGE SCALE GENOMIC DNA]</scope>
    <source>
        <strain evidence="1 2">PTSK</strain>
    </source>
</reference>
<organism evidence="1 2">
    <name type="scientific">Candidatus Riesia pediculischaeffi</name>
    <dbReference type="NCBI Taxonomy" id="428411"/>
    <lineage>
        <taxon>Bacteria</taxon>
        <taxon>Pseudomonadati</taxon>
        <taxon>Pseudomonadota</taxon>
        <taxon>Gammaproteobacteria</taxon>
        <taxon>Enterobacterales</taxon>
        <taxon>Enterobacteriaceae</taxon>
        <taxon>Candidatus Riesia</taxon>
    </lineage>
</organism>
<keyword evidence="2" id="KW-1185">Reference proteome</keyword>
<gene>
    <name evidence="1" type="ORF">AOQ87_01780</name>
</gene>
<dbReference type="Pfam" id="PF03966">
    <property type="entry name" value="Trm112p"/>
    <property type="match status" value="1"/>
</dbReference>
<name>A0A1V0HKZ2_9ENTR</name>
<dbReference type="EMBL" id="CP012839">
    <property type="protein sequence ID" value="ARC53381.1"/>
    <property type="molecule type" value="Genomic_DNA"/>
</dbReference>
<dbReference type="InterPro" id="IPR005651">
    <property type="entry name" value="Trm112-like"/>
</dbReference>
<dbReference type="SUPFAM" id="SSF158997">
    <property type="entry name" value="Trm112p-like"/>
    <property type="match status" value="1"/>
</dbReference>
<protein>
    <submittedName>
        <fullName evidence="1">Uncharacterized protein</fullName>
    </submittedName>
</protein>
<dbReference type="Gene3D" id="2.20.25.10">
    <property type="match status" value="1"/>
</dbReference>
<accession>A0A1V0HKZ2</accession>